<feature type="compositionally biased region" description="Basic and acidic residues" evidence="1">
    <location>
        <begin position="11"/>
        <end position="27"/>
    </location>
</feature>
<accession>C7PZC1</accession>
<name>C7PZC1_CATAD</name>
<protein>
    <submittedName>
        <fullName evidence="2">Uncharacterized protein</fullName>
    </submittedName>
</protein>
<feature type="region of interest" description="Disordered" evidence="1">
    <location>
        <begin position="1"/>
        <end position="85"/>
    </location>
</feature>
<feature type="compositionally biased region" description="Basic and acidic residues" evidence="1">
    <location>
        <begin position="61"/>
        <end position="70"/>
    </location>
</feature>
<dbReference type="EMBL" id="CP001700">
    <property type="protein sequence ID" value="ACU71578.1"/>
    <property type="molecule type" value="Genomic_DNA"/>
</dbReference>
<proteinExistence type="predicted"/>
<dbReference type="InParanoid" id="C7PZC1"/>
<dbReference type="RefSeq" id="WP_012786871.1">
    <property type="nucleotide sequence ID" value="NC_013131.1"/>
</dbReference>
<dbReference type="AlphaFoldDB" id="C7PZC1"/>
<dbReference type="Proteomes" id="UP000000851">
    <property type="component" value="Chromosome"/>
</dbReference>
<sequence length="85" mass="9715">MTEDLPFLLREQAHDRVNEYKAEHQTDADADPPAEEDRLEPGPGQIHQERRRLQHAAEMAEEAHRRAKDNDGDDGDDRDDEAPSS</sequence>
<keyword evidence="3" id="KW-1185">Reference proteome</keyword>
<reference evidence="2 3" key="1">
    <citation type="journal article" date="2009" name="Stand. Genomic Sci.">
        <title>Complete genome sequence of Catenulispora acidiphila type strain (ID 139908).</title>
        <authorList>
            <person name="Copeland A."/>
            <person name="Lapidus A."/>
            <person name="Glavina Del Rio T."/>
            <person name="Nolan M."/>
            <person name="Lucas S."/>
            <person name="Chen F."/>
            <person name="Tice H."/>
            <person name="Cheng J.F."/>
            <person name="Bruce D."/>
            <person name="Goodwin L."/>
            <person name="Pitluck S."/>
            <person name="Mikhailova N."/>
            <person name="Pati A."/>
            <person name="Ivanova N."/>
            <person name="Mavromatis K."/>
            <person name="Chen A."/>
            <person name="Palaniappan K."/>
            <person name="Chain P."/>
            <person name="Land M."/>
            <person name="Hauser L."/>
            <person name="Chang Y.J."/>
            <person name="Jeffries C.D."/>
            <person name="Chertkov O."/>
            <person name="Brettin T."/>
            <person name="Detter J.C."/>
            <person name="Han C."/>
            <person name="Ali Z."/>
            <person name="Tindall B.J."/>
            <person name="Goker M."/>
            <person name="Bristow J."/>
            <person name="Eisen J.A."/>
            <person name="Markowitz V."/>
            <person name="Hugenholtz P."/>
            <person name="Kyrpides N.C."/>
            <person name="Klenk H.P."/>
        </authorList>
    </citation>
    <scope>NUCLEOTIDE SEQUENCE [LARGE SCALE GENOMIC DNA]</scope>
    <source>
        <strain evidence="3">DSM 44928 / JCM 14897 / NBRC 102108 / NRRL B-24433 / ID139908</strain>
    </source>
</reference>
<organism evidence="2 3">
    <name type="scientific">Catenulispora acidiphila (strain DSM 44928 / JCM 14897 / NBRC 102108 / NRRL B-24433 / ID139908)</name>
    <dbReference type="NCBI Taxonomy" id="479433"/>
    <lineage>
        <taxon>Bacteria</taxon>
        <taxon>Bacillati</taxon>
        <taxon>Actinomycetota</taxon>
        <taxon>Actinomycetes</taxon>
        <taxon>Catenulisporales</taxon>
        <taxon>Catenulisporaceae</taxon>
        <taxon>Catenulispora</taxon>
    </lineage>
</organism>
<dbReference type="KEGG" id="cai:Caci_2662"/>
<dbReference type="HOGENOM" id="CLU_2506642_0_0_11"/>
<evidence type="ECO:0000313" key="2">
    <source>
        <dbReference type="EMBL" id="ACU71578.1"/>
    </source>
</evidence>
<evidence type="ECO:0000256" key="1">
    <source>
        <dbReference type="SAM" id="MobiDB-lite"/>
    </source>
</evidence>
<feature type="compositionally biased region" description="Acidic residues" evidence="1">
    <location>
        <begin position="71"/>
        <end position="85"/>
    </location>
</feature>
<evidence type="ECO:0000313" key="3">
    <source>
        <dbReference type="Proteomes" id="UP000000851"/>
    </source>
</evidence>
<gene>
    <name evidence="2" type="ordered locus">Caci_2662</name>
</gene>